<dbReference type="Gene3D" id="3.30.70.360">
    <property type="match status" value="1"/>
</dbReference>
<dbReference type="SUPFAM" id="SSF53187">
    <property type="entry name" value="Zn-dependent exopeptidases"/>
    <property type="match status" value="1"/>
</dbReference>
<dbReference type="GO" id="GO:0019877">
    <property type="term" value="P:diaminopimelate biosynthetic process"/>
    <property type="evidence" value="ECO:0007669"/>
    <property type="project" value="UniProtKB-ARBA"/>
</dbReference>
<feature type="binding site" evidence="2">
    <location>
        <position position="140"/>
    </location>
    <ligand>
        <name>Mn(2+)</name>
        <dbReference type="ChEBI" id="CHEBI:29035"/>
        <label>2</label>
    </ligand>
</feature>
<dbReference type="InterPro" id="IPR011650">
    <property type="entry name" value="Peptidase_M20_dimer"/>
</dbReference>
<dbReference type="SUPFAM" id="SSF55031">
    <property type="entry name" value="Bacterial exopeptidase dimerisation domain"/>
    <property type="match status" value="1"/>
</dbReference>
<dbReference type="InterPro" id="IPR002933">
    <property type="entry name" value="Peptidase_M20"/>
</dbReference>
<dbReference type="PIRSF" id="PIRSF005962">
    <property type="entry name" value="Pept_M20D_amidohydro"/>
    <property type="match status" value="1"/>
</dbReference>
<dbReference type="Proteomes" id="UP000244240">
    <property type="component" value="Unassembled WGS sequence"/>
</dbReference>
<evidence type="ECO:0000313" key="5">
    <source>
        <dbReference type="Proteomes" id="UP000244240"/>
    </source>
</evidence>
<dbReference type="AlphaFoldDB" id="A0A2T6C8Q5"/>
<keyword evidence="2" id="KW-0479">Metal-binding</keyword>
<dbReference type="GO" id="GO:0050118">
    <property type="term" value="F:N-acetyldiaminopimelate deacetylase activity"/>
    <property type="evidence" value="ECO:0007669"/>
    <property type="project" value="UniProtKB-ARBA"/>
</dbReference>
<evidence type="ECO:0000256" key="1">
    <source>
        <dbReference type="ARBA" id="ARBA00022801"/>
    </source>
</evidence>
<dbReference type="InterPro" id="IPR036264">
    <property type="entry name" value="Bact_exopeptidase_dim_dom"/>
</dbReference>
<reference evidence="4 5" key="1">
    <citation type="submission" date="2018-04" db="EMBL/GenBank/DDBJ databases">
        <title>Genomic Encyclopedia of Archaeal and Bacterial Type Strains, Phase II (KMG-II): from individual species to whole genera.</title>
        <authorList>
            <person name="Goeker M."/>
        </authorList>
    </citation>
    <scope>NUCLEOTIDE SEQUENCE [LARGE SCALE GENOMIC DNA]</scope>
    <source>
        <strain evidence="4 5">DSM 45787</strain>
    </source>
</reference>
<gene>
    <name evidence="4" type="ORF">C8P63_102196</name>
</gene>
<dbReference type="CDD" id="cd08021">
    <property type="entry name" value="M20_Acy1_YhaA-like"/>
    <property type="match status" value="1"/>
</dbReference>
<dbReference type="EMBL" id="QBKR01000002">
    <property type="protein sequence ID" value="PTX64701.1"/>
    <property type="molecule type" value="Genomic_DNA"/>
</dbReference>
<accession>A0A2T6C8Q5</accession>
<organism evidence="4 5">
    <name type="scientific">Melghirimyces profundicolus</name>
    <dbReference type="NCBI Taxonomy" id="1242148"/>
    <lineage>
        <taxon>Bacteria</taxon>
        <taxon>Bacillati</taxon>
        <taxon>Bacillota</taxon>
        <taxon>Bacilli</taxon>
        <taxon>Bacillales</taxon>
        <taxon>Thermoactinomycetaceae</taxon>
        <taxon>Melghirimyces</taxon>
    </lineage>
</organism>
<proteinExistence type="predicted"/>
<dbReference type="PANTHER" id="PTHR11014:SF63">
    <property type="entry name" value="METALLOPEPTIDASE, PUTATIVE (AFU_ORTHOLOGUE AFUA_6G09600)-RELATED"/>
    <property type="match status" value="1"/>
</dbReference>
<evidence type="ECO:0000256" key="2">
    <source>
        <dbReference type="PIRSR" id="PIRSR005962-1"/>
    </source>
</evidence>
<comment type="caution">
    <text evidence="4">The sequence shown here is derived from an EMBL/GenBank/DDBJ whole genome shotgun (WGS) entry which is preliminary data.</text>
</comment>
<feature type="binding site" evidence="2">
    <location>
        <position position="104"/>
    </location>
    <ligand>
        <name>Mn(2+)</name>
        <dbReference type="ChEBI" id="CHEBI:29035"/>
        <label>2</label>
    </ligand>
</feature>
<dbReference type="Gene3D" id="3.40.630.10">
    <property type="entry name" value="Zn peptidases"/>
    <property type="match status" value="1"/>
</dbReference>
<comment type="cofactor">
    <cofactor evidence="2">
        <name>Mn(2+)</name>
        <dbReference type="ChEBI" id="CHEBI:29035"/>
    </cofactor>
    <text evidence="2">The Mn(2+) ion enhances activity.</text>
</comment>
<dbReference type="InterPro" id="IPR017439">
    <property type="entry name" value="Amidohydrolase"/>
</dbReference>
<dbReference type="Pfam" id="PF07687">
    <property type="entry name" value="M20_dimer"/>
    <property type="match status" value="1"/>
</dbReference>
<protein>
    <submittedName>
        <fullName evidence="4">Amidohydrolase</fullName>
    </submittedName>
</protein>
<feature type="domain" description="Peptidase M20 dimerisation" evidence="3">
    <location>
        <begin position="185"/>
        <end position="281"/>
    </location>
</feature>
<feature type="binding site" evidence="2">
    <location>
        <position position="165"/>
    </location>
    <ligand>
        <name>Mn(2+)</name>
        <dbReference type="ChEBI" id="CHEBI:29035"/>
        <label>2</label>
    </ligand>
</feature>
<feature type="binding site" evidence="2">
    <location>
        <position position="106"/>
    </location>
    <ligand>
        <name>Mn(2+)</name>
        <dbReference type="ChEBI" id="CHEBI:29035"/>
        <label>2</label>
    </ligand>
</feature>
<dbReference type="Pfam" id="PF01546">
    <property type="entry name" value="Peptidase_M20"/>
    <property type="match status" value="1"/>
</dbReference>
<feature type="binding site" evidence="2">
    <location>
        <position position="364"/>
    </location>
    <ligand>
        <name>Mn(2+)</name>
        <dbReference type="ChEBI" id="CHEBI:29035"/>
        <label>2</label>
    </ligand>
</feature>
<name>A0A2T6C8Q5_9BACL</name>
<dbReference type="FunFam" id="3.30.70.360:FF:000001">
    <property type="entry name" value="N-acetyldiaminopimelate deacetylase"/>
    <property type="match status" value="1"/>
</dbReference>
<keyword evidence="5" id="KW-1185">Reference proteome</keyword>
<evidence type="ECO:0000313" key="4">
    <source>
        <dbReference type="EMBL" id="PTX64701.1"/>
    </source>
</evidence>
<dbReference type="PANTHER" id="PTHR11014">
    <property type="entry name" value="PEPTIDASE M20 FAMILY MEMBER"/>
    <property type="match status" value="1"/>
</dbReference>
<keyword evidence="1 4" id="KW-0378">Hydrolase</keyword>
<dbReference type="NCBIfam" id="TIGR01891">
    <property type="entry name" value="amidohydrolases"/>
    <property type="match status" value="1"/>
</dbReference>
<dbReference type="GO" id="GO:0046872">
    <property type="term" value="F:metal ion binding"/>
    <property type="evidence" value="ECO:0007669"/>
    <property type="project" value="UniProtKB-KW"/>
</dbReference>
<keyword evidence="2" id="KW-0464">Manganese</keyword>
<sequence>MDLTISLEQIRALQPEVIQWRRYLHQHPELSFQEKETARFVHEQLTSFGNLEVFRPTSTSVVARLKGGRPGPVLAMRADMDALPIQEENRFEFVSKNPGVMHACGHDGHTSMLLAVAKLFSRVKEEIPGEIRFIFQHAEEQPPGGAAQLVEAGVMDGVDRVIGTHLWSPLETGKAGVVYGPAMAGINNFHITVRGRGGHAAMPQQTVDSIAVGAQVVSNLQHIVARNTDPLASAVLSVTKFIGGNTHNVIPGTVEIEGTIRTLDVRVREEVFRRMEQVVKGITEAHGAAYDFRFQEGYLPVINSETVTRVVEETAKEMLGNDAVVRLEPTMGSEDFSAYQQKAPGTFFFIGAGNEEKESTYPHHHPRFTIDEDALENGIKILAFSALRLLKEPAFRSAPA</sequence>
<evidence type="ECO:0000259" key="3">
    <source>
        <dbReference type="Pfam" id="PF07687"/>
    </source>
</evidence>